<name>A0A386ZPD9_9NOCA</name>
<feature type="region of interest" description="Disordered" evidence="2">
    <location>
        <begin position="260"/>
        <end position="300"/>
    </location>
</feature>
<reference evidence="3 4" key="1">
    <citation type="submission" date="2018-09" db="EMBL/GenBank/DDBJ databases">
        <title>Nocardia yunnanensis sp. nov., an actinomycete isolated from a soil sample.</title>
        <authorList>
            <person name="Zhang J."/>
        </authorList>
    </citation>
    <scope>NUCLEOTIDE SEQUENCE [LARGE SCALE GENOMIC DNA]</scope>
    <source>
        <strain evidence="3 4">CFHS0054</strain>
    </source>
</reference>
<keyword evidence="4" id="KW-1185">Reference proteome</keyword>
<proteinExistence type="predicted"/>
<keyword evidence="1" id="KW-0175">Coiled coil</keyword>
<dbReference type="SUPFAM" id="SSF52540">
    <property type="entry name" value="P-loop containing nucleoside triphosphate hydrolases"/>
    <property type="match status" value="1"/>
</dbReference>
<evidence type="ECO:0000313" key="4">
    <source>
        <dbReference type="Proteomes" id="UP000267164"/>
    </source>
</evidence>
<accession>A0A386ZPD9</accession>
<dbReference type="Gene3D" id="3.40.50.300">
    <property type="entry name" value="P-loop containing nucleotide triphosphate hydrolases"/>
    <property type="match status" value="1"/>
</dbReference>
<dbReference type="InterPro" id="IPR027417">
    <property type="entry name" value="P-loop_NTPase"/>
</dbReference>
<feature type="coiled-coil region" evidence="1">
    <location>
        <begin position="141"/>
        <end position="170"/>
    </location>
</feature>
<dbReference type="KEGG" id="nyu:D7D52_36520"/>
<dbReference type="Proteomes" id="UP000267164">
    <property type="component" value="Chromosome"/>
</dbReference>
<sequence>MPDIYRAHLRSHADGGAKVGSTTGVRAVLALDTDHIDRAEQFAEVLANIRASASESDNSSGTSEFTALPNSETVRQLHANLVETGAHLADLLSTAAAAARAGQELDGGLPEAIGDWHASRHLAWERAGVPGPPPSAGAEDLRQILDRLVAEEADRERAEAERRLETETLRKKLGQLRVTIENLGTLAADDELYRAVRDKAIDDAEAIERRLTGLITADLPLHEPPEATLDSVADEDIETLSGTDDFTVSTTAADVSEVVDADESTVAPRELSATEFDEESTQQATRIPTPQPATADLPPDPVEQETARADLVGLGALHSGDPGLEEGFDVASDLAEHLRAGRYGAAWLVASAAGLPDSDVAAYRLASAAFNSGPGAVDSSGVLVQFTSAGDPEYGSFESARVALAASLRAGLTAGWMPRSEVDKIARQATLDDPTRGLVAAAVIACERNYQHLQDFGGRHGPSVEEVREQARELHQQLDQTYINFTRANKALRYLMRNQQALGSALAAVEAETNGTARRDMLTAALATLDDPDHLISAADAAMSSVVRSREPIVAHARSALIKAIDLVRDCVANALSAAATATADANVTVAAATHHDLVDAAKAVHTATAEPDGPGNVALRNLASWILDPRPPHRWPGGEQQILVTESLPVSFVDRDDDGLPANVTGMAGRVARALRNPPTPTELFDLYAERGDLQQAAAVALGDPALLERIDSERARWARKLSNESAAVRAEIGRTFADNFTEGVHTDAESRLVGPDSYVGDRFDIQMAVIEGLRADLLRHRQKTAAALRNKVAAEVADPKDRDKIFARIAADDFVGANELLSLSVNGPLPDMTLDGESNTGAHIFETFLGMLRALRIDNASSIRNVVSQLTNVSGQDNAEIRNDELSRLLNWDNLLNKKGAGQRQRQATLSSVLRALGLDMREFSSQNGSAKQYDLFRVIATPVDGSLVAGLGSRASHYLVAVTADAKLLKQTLSSAFPSGAGANIVLFAGVLSEDQRRQCLLECRAKKITAIVVDHAVAAYIAAHHPRSFKTVQQLTLPFSVFTHYTMVAGQVPDEVFVGRAEEQALLTDPAGSQFVYGGRQLGKSALLRRIERQFNGVEDQHAIYIDLSTHGIGGWSESNQLWTVLYNELASIGSVGLKPQPNVRNHEPVIKAITKWLEGKASRRLLLLLDEADAFLEKESIPGADGFKNVGPLKQLFESTAGRFKPVFAGLHKVQRLQNVANTPLAHGGRDVLIGPLGAKPAHDLVVKPLEALGYKFSNPDAVWRLLAFTNMQPGLIQVMCNDLIELLQSRPVRKTEPPILITDADIDAVTTNPTTREKVASRLGLTIQLDVRYKVIALAIAIQSMEDGFRERYAAGDIRALCELYWPEGFSDLNSAEFVVYLDELIGLGVLTKDVEKQYSVRSPNIVTMLGTRDELLAELEEAEFELATEYNPRSTRRRLKIGGRTVRSPLSEHDLSELVPRRDRHSPANIVIIGSEALGIATVAPILQAVGADRYVAVTVLDGEDRDLRQKLDSFRFSPGGGGKKATLLLIDAVHVEAQRAAQIAESVLSLRKRTQGHLIINYGTSGIEAVKSLIARPSSTPATIVKLKKWSGDGIRSWHDNPFSSPAERRDLLIRSGGWPELVEKAVADVDRGISPSEEWDKLSAFPSSPSKAAEFLDRVGVAEPIRGMMTEWAGYDLDYETAADIAAVLERDPDRVQAVLAELEMFGIVDEHDDQYRLDPVVARALGVLHG</sequence>
<evidence type="ECO:0000256" key="1">
    <source>
        <dbReference type="SAM" id="Coils"/>
    </source>
</evidence>
<protein>
    <submittedName>
        <fullName evidence="3">Uncharacterized protein</fullName>
    </submittedName>
</protein>
<organism evidence="3 4">
    <name type="scientific">Nocardia yunnanensis</name>
    <dbReference type="NCBI Taxonomy" id="2382165"/>
    <lineage>
        <taxon>Bacteria</taxon>
        <taxon>Bacillati</taxon>
        <taxon>Actinomycetota</taxon>
        <taxon>Actinomycetes</taxon>
        <taxon>Mycobacteriales</taxon>
        <taxon>Nocardiaceae</taxon>
        <taxon>Nocardia</taxon>
    </lineage>
</organism>
<evidence type="ECO:0000313" key="3">
    <source>
        <dbReference type="EMBL" id="AYF78425.1"/>
    </source>
</evidence>
<dbReference type="RefSeq" id="WP_120743508.1">
    <property type="nucleotide sequence ID" value="NZ_CP032568.1"/>
</dbReference>
<gene>
    <name evidence="3" type="ORF">D7D52_36520</name>
</gene>
<dbReference type="EMBL" id="CP032568">
    <property type="protein sequence ID" value="AYF78425.1"/>
    <property type="molecule type" value="Genomic_DNA"/>
</dbReference>
<dbReference type="OrthoDB" id="6951663at2"/>
<evidence type="ECO:0000256" key="2">
    <source>
        <dbReference type="SAM" id="MobiDB-lite"/>
    </source>
</evidence>